<dbReference type="RefSeq" id="WP_013045000.1">
    <property type="nucleotide sequence ID" value="NC_014010.1"/>
</dbReference>
<proteinExistence type="predicted"/>
<organism evidence="1 2">
    <name type="scientific">Puniceispirillum marinum (strain IMCC1322)</name>
    <dbReference type="NCBI Taxonomy" id="488538"/>
    <lineage>
        <taxon>Bacteria</taxon>
        <taxon>Pseudomonadati</taxon>
        <taxon>Pseudomonadota</taxon>
        <taxon>Alphaproteobacteria</taxon>
        <taxon>Candidatus Puniceispirillales</taxon>
        <taxon>Candidatus Puniceispirillaceae</taxon>
        <taxon>Candidatus Puniceispirillum</taxon>
    </lineage>
</organism>
<dbReference type="HOGENOM" id="CLU_2303346_0_0_5"/>
<dbReference type="Proteomes" id="UP000007460">
    <property type="component" value="Chromosome"/>
</dbReference>
<sequence length="104" mass="11942">MFMKVFIRTFPSAEECELFESILQTKWPDLLKQVPGVRFRALSNKQAPHVSIVVWEFPDENSQRLIEKMIDNNISRFAKTLAPKTMTVSGQVMMDFGDLYAGKA</sequence>
<dbReference type="eggNOG" id="ENOG502ZCQS">
    <property type="taxonomic scope" value="Bacteria"/>
</dbReference>
<evidence type="ECO:0000313" key="2">
    <source>
        <dbReference type="Proteomes" id="UP000007460"/>
    </source>
</evidence>
<reference evidence="1 2" key="1">
    <citation type="journal article" date="2010" name="J. Bacteriol.">
        <title>Complete genome sequence of "Candidatus Puniceispirillum marinum" IMCC1322, a representative of the SAR116 clade in the Alphaproteobacteria.</title>
        <authorList>
            <person name="Oh H.M."/>
            <person name="Kwon K.K."/>
            <person name="Kang I."/>
            <person name="Kang S.G."/>
            <person name="Lee J.H."/>
            <person name="Kim S.J."/>
            <person name="Cho J.C."/>
        </authorList>
    </citation>
    <scope>NUCLEOTIDE SEQUENCE [LARGE SCALE GENOMIC DNA]</scope>
    <source>
        <strain evidence="1 2">IMCC1322</strain>
    </source>
</reference>
<dbReference type="KEGG" id="apb:SAR116_0127"/>
<gene>
    <name evidence="1" type="ordered locus">SAR116_0127</name>
</gene>
<accession>D5BP88</accession>
<dbReference type="AlphaFoldDB" id="D5BP88"/>
<evidence type="ECO:0000313" key="1">
    <source>
        <dbReference type="EMBL" id="ADE38370.1"/>
    </source>
</evidence>
<dbReference type="EMBL" id="CP001751">
    <property type="protein sequence ID" value="ADE38370.1"/>
    <property type="molecule type" value="Genomic_DNA"/>
</dbReference>
<keyword evidence="2" id="KW-1185">Reference proteome</keyword>
<protein>
    <submittedName>
        <fullName evidence="1">Transcriptional regulator</fullName>
    </submittedName>
</protein>
<name>D5BP88_PUNMI</name>